<dbReference type="GO" id="GO:0030435">
    <property type="term" value="P:sporulation resulting in formation of a cellular spore"/>
    <property type="evidence" value="ECO:0007669"/>
    <property type="project" value="InterPro"/>
</dbReference>
<dbReference type="PATRIC" id="fig|665952.3.peg.2247"/>
<dbReference type="InterPro" id="IPR014247">
    <property type="entry name" value="Spore_lipoprot_YhcN/YlaJ"/>
</dbReference>
<evidence type="ECO:0000313" key="4">
    <source>
        <dbReference type="Proteomes" id="UP000011747"/>
    </source>
</evidence>
<dbReference type="Proteomes" id="UP000011747">
    <property type="component" value="Unassembled WGS sequence"/>
</dbReference>
<accession>G9QMD5</accession>
<dbReference type="NCBIfam" id="TIGR02898">
    <property type="entry name" value="spore_YhcN_YlaJ"/>
    <property type="match status" value="1"/>
</dbReference>
<feature type="region of interest" description="Disordered" evidence="1">
    <location>
        <begin position="23"/>
        <end position="54"/>
    </location>
</feature>
<comment type="caution">
    <text evidence="3">The sequence shown here is derived from an EMBL/GenBank/DDBJ whole genome shotgun (WGS) entry which is preliminary data.</text>
</comment>
<dbReference type="InterPro" id="IPR019076">
    <property type="entry name" value="Spore_lipoprot_YhcN/YlaJ-like"/>
</dbReference>
<dbReference type="AlphaFoldDB" id="G9QMD5"/>
<dbReference type="HOGENOM" id="CLU_077663_1_0_9"/>
<feature type="compositionally biased region" description="Basic and acidic residues" evidence="1">
    <location>
        <begin position="168"/>
        <end position="194"/>
    </location>
</feature>
<feature type="signal peptide" evidence="2">
    <location>
        <begin position="1"/>
        <end position="22"/>
    </location>
</feature>
<evidence type="ECO:0000256" key="2">
    <source>
        <dbReference type="SAM" id="SignalP"/>
    </source>
</evidence>
<keyword evidence="3" id="KW-0449">Lipoprotein</keyword>
<reference evidence="3 4" key="1">
    <citation type="submission" date="2011-09" db="EMBL/GenBank/DDBJ databases">
        <title>The Genome Sequence of Bacillus smithii 7_3_47FAA.</title>
        <authorList>
            <consortium name="The Broad Institute Genome Sequencing Platform"/>
            <person name="Earl A."/>
            <person name="Ward D."/>
            <person name="Feldgarden M."/>
            <person name="Gevers D."/>
            <person name="Daigneault M."/>
            <person name="Strauss J."/>
            <person name="Allen-Vercoe E."/>
            <person name="Young S.K."/>
            <person name="Zeng Q."/>
            <person name="Gargeya S."/>
            <person name="Fitzgerald M."/>
            <person name="Haas B."/>
            <person name="Abouelleil A."/>
            <person name="Alvarado L."/>
            <person name="Arachchi H.M."/>
            <person name="Berlin A."/>
            <person name="Brown A."/>
            <person name="Chapman S.B."/>
            <person name="Chen Z."/>
            <person name="Dunbar C."/>
            <person name="Freedman E."/>
            <person name="Gearin G."/>
            <person name="Goldberg J."/>
            <person name="Griggs A."/>
            <person name="Gujja S."/>
            <person name="Heiman D."/>
            <person name="Howarth C."/>
            <person name="Larson L."/>
            <person name="Lui A."/>
            <person name="MacDonald P.J.P."/>
            <person name="Montmayeur A."/>
            <person name="Murphy C."/>
            <person name="Neiman D."/>
            <person name="Pearson M."/>
            <person name="Priest M."/>
            <person name="Roberts A."/>
            <person name="Saif S."/>
            <person name="Shea T."/>
            <person name="Shenoy N."/>
            <person name="Sisk P."/>
            <person name="Stolte C."/>
            <person name="Sykes S."/>
            <person name="Wortman J."/>
            <person name="Nusbaum C."/>
            <person name="Birren B."/>
        </authorList>
    </citation>
    <scope>NUCLEOTIDE SEQUENCE [LARGE SCALE GENOMIC DNA]</scope>
    <source>
        <strain evidence="3 4">7_3_47FAA</strain>
    </source>
</reference>
<dbReference type="PROSITE" id="PS51257">
    <property type="entry name" value="PROKAR_LIPOPROTEIN"/>
    <property type="match status" value="1"/>
</dbReference>
<proteinExistence type="predicted"/>
<dbReference type="Pfam" id="PF09580">
    <property type="entry name" value="Spore_YhcN_YlaJ"/>
    <property type="match status" value="1"/>
</dbReference>
<name>G9QMD5_9BACI</name>
<sequence>MKTWLFLLAVLLLASCSGNKNIAENENRTNPNQNAPLTQVKNSNPRPLDRESGQRKANHLANLADSVPNVENARAVVLGPYAVVGIDVNPNIDRSQVGSIKYSVAESLKHDPYGSRAVVIADPDMNARLKEIQTDIRNGRPVQGIMEELSDIVGRVMPEIPNQIVEQKNPDRATEHPKRNLPDRQDHKLEKEQQDQSNQMKNR</sequence>
<protein>
    <submittedName>
        <fullName evidence="3">YhcN/YlaJ family sporulation lipoprotein</fullName>
    </submittedName>
</protein>
<evidence type="ECO:0000256" key="1">
    <source>
        <dbReference type="SAM" id="MobiDB-lite"/>
    </source>
</evidence>
<dbReference type="RefSeq" id="WP_003354432.1">
    <property type="nucleotide sequence ID" value="NZ_JH414757.1"/>
</dbReference>
<feature type="compositionally biased region" description="Polar residues" evidence="1">
    <location>
        <begin position="23"/>
        <end position="45"/>
    </location>
</feature>
<keyword evidence="4" id="KW-1185">Reference proteome</keyword>
<feature type="chain" id="PRO_5039703205" evidence="2">
    <location>
        <begin position="23"/>
        <end position="203"/>
    </location>
</feature>
<gene>
    <name evidence="3" type="ORF">HMPREF1015_00700</name>
</gene>
<evidence type="ECO:0000313" key="3">
    <source>
        <dbReference type="EMBL" id="EHL77041.1"/>
    </source>
</evidence>
<organism evidence="3 4">
    <name type="scientific">Bacillus smithii 7_3_47FAA</name>
    <dbReference type="NCBI Taxonomy" id="665952"/>
    <lineage>
        <taxon>Bacteria</taxon>
        <taxon>Bacillati</taxon>
        <taxon>Bacillota</taxon>
        <taxon>Bacilli</taxon>
        <taxon>Bacillales</taxon>
        <taxon>Bacillaceae</taxon>
        <taxon>Bacillus</taxon>
    </lineage>
</organism>
<dbReference type="EMBL" id="ACWF01000119">
    <property type="protein sequence ID" value="EHL77041.1"/>
    <property type="molecule type" value="Genomic_DNA"/>
</dbReference>
<keyword evidence="2" id="KW-0732">Signal</keyword>
<feature type="region of interest" description="Disordered" evidence="1">
    <location>
        <begin position="162"/>
        <end position="203"/>
    </location>
</feature>